<dbReference type="GO" id="GO:0005829">
    <property type="term" value="C:cytosol"/>
    <property type="evidence" value="ECO:0007669"/>
    <property type="project" value="GOC"/>
</dbReference>
<dbReference type="InterPro" id="IPR045176">
    <property type="entry name" value="Got1"/>
</dbReference>
<keyword evidence="5 9" id="KW-0472">Membrane</keyword>
<evidence type="ECO:0000256" key="3">
    <source>
        <dbReference type="ARBA" id="ARBA00022989"/>
    </source>
</evidence>
<feature type="compositionally biased region" description="Basic and acidic residues" evidence="8">
    <location>
        <begin position="290"/>
        <end position="306"/>
    </location>
</feature>
<reference evidence="10 11" key="1">
    <citation type="submission" date="2022-11" db="EMBL/GenBank/DDBJ databases">
        <title>Whole genome sequence of Eschrichtius robustus ER-17-0199.</title>
        <authorList>
            <person name="Bruniche-Olsen A."/>
            <person name="Black A.N."/>
            <person name="Fields C.J."/>
            <person name="Walden K."/>
            <person name="Dewoody J.A."/>
        </authorList>
    </citation>
    <scope>NUCLEOTIDE SEQUENCE [LARGE SCALE GENOMIC DNA]</scope>
    <source>
        <strain evidence="10">ER-17-0199</strain>
        <tissue evidence="10">Blubber</tissue>
    </source>
</reference>
<feature type="transmembrane region" description="Helical" evidence="9">
    <location>
        <begin position="202"/>
        <end position="220"/>
    </location>
</feature>
<feature type="transmembrane region" description="Helical" evidence="9">
    <location>
        <begin position="88"/>
        <end position="108"/>
    </location>
</feature>
<evidence type="ECO:0000256" key="1">
    <source>
        <dbReference type="ARBA" id="ARBA00004653"/>
    </source>
</evidence>
<gene>
    <name evidence="10" type="ORF">J1605_006589</name>
</gene>
<dbReference type="PANTHER" id="PTHR21493">
    <property type="entry name" value="CGI-141-RELATED/LIPASE CONTAINING PROTEIN"/>
    <property type="match status" value="1"/>
</dbReference>
<comment type="function">
    <text evidence="6">May be involved in fusion of ER-derived transport vesicles with the Golgi complex.</text>
</comment>
<comment type="caution">
    <text evidence="10">The sequence shown here is derived from an EMBL/GenBank/DDBJ whole genome shotgun (WGS) entry which is preliminary data.</text>
</comment>
<dbReference type="PANTHER" id="PTHR21493:SF79">
    <property type="entry name" value="VESICLE TRANSPORT PROTEIN GOT1B"/>
    <property type="match status" value="1"/>
</dbReference>
<keyword evidence="2 9" id="KW-0812">Transmembrane</keyword>
<feature type="region of interest" description="Disordered" evidence="8">
    <location>
        <begin position="290"/>
        <end position="312"/>
    </location>
</feature>
<evidence type="ECO:0000313" key="11">
    <source>
        <dbReference type="Proteomes" id="UP001159641"/>
    </source>
</evidence>
<dbReference type="InterPro" id="IPR007305">
    <property type="entry name" value="Vesicle_transpt_Got1/SFT2"/>
</dbReference>
<keyword evidence="11" id="KW-1185">Reference proteome</keyword>
<evidence type="ECO:0000256" key="4">
    <source>
        <dbReference type="ARBA" id="ARBA00023034"/>
    </source>
</evidence>
<dbReference type="AlphaFoldDB" id="A0AB34H2T6"/>
<feature type="transmembrane region" description="Helical" evidence="9">
    <location>
        <begin position="62"/>
        <end position="82"/>
    </location>
</feature>
<dbReference type="GO" id="GO:0006888">
    <property type="term" value="P:endoplasmic reticulum to Golgi vesicle-mediated transport"/>
    <property type="evidence" value="ECO:0007669"/>
    <property type="project" value="InterPro"/>
</dbReference>
<keyword evidence="3 9" id="KW-1133">Transmembrane helix</keyword>
<dbReference type="EMBL" id="JAIQCJ010002000">
    <property type="protein sequence ID" value="KAJ8786009.1"/>
    <property type="molecule type" value="Genomic_DNA"/>
</dbReference>
<feature type="region of interest" description="Disordered" evidence="8">
    <location>
        <begin position="248"/>
        <end position="271"/>
    </location>
</feature>
<dbReference type="GO" id="GO:0000139">
    <property type="term" value="C:Golgi membrane"/>
    <property type="evidence" value="ECO:0007669"/>
    <property type="project" value="UniProtKB-SubCell"/>
</dbReference>
<dbReference type="InterPro" id="IPR028126">
    <property type="entry name" value="Spexin"/>
</dbReference>
<sequence>MGNGFEMGWGRLRVSGRRGGFRLGCFPASFSRLCFTPWPLRGAVDAALTPAAMISLTDTQKIGMGLTGFGVFFLFFGMILFFDKALLAIGNVLFVAGLAFVIGLERTFRFFFQKHKMKATGFFLGGVFVVLIGWPLIGMIFEIYGFFLLFRGFFPVVVGFIRRVPVLGSLLNLPGIRSAPGKEAEDPIGTETTFFDLFIQGFRSLVVTTLALFLVFSFMGNSTSAPQRLFERRNWTPQAMLYLKGALPRAPDRGHPAPPAPGPGTPIDRAGRALSPCLALAEGRRFISDQSRRKDLADRPPPERRSPNPQLLTLPEAVAVLLASLQKPQEAGEENFDQARFLEDSLLNW</sequence>
<dbReference type="GO" id="GO:0042147">
    <property type="term" value="P:retrograde transport, endosome to Golgi"/>
    <property type="evidence" value="ECO:0007669"/>
    <property type="project" value="InterPro"/>
</dbReference>
<name>A0AB34H2T6_ESCRO</name>
<evidence type="ECO:0000256" key="6">
    <source>
        <dbReference type="ARBA" id="ARBA00024660"/>
    </source>
</evidence>
<dbReference type="Proteomes" id="UP001159641">
    <property type="component" value="Unassembled WGS sequence"/>
</dbReference>
<evidence type="ECO:0000256" key="8">
    <source>
        <dbReference type="SAM" id="MobiDB-lite"/>
    </source>
</evidence>
<feature type="transmembrane region" description="Helical" evidence="9">
    <location>
        <begin position="120"/>
        <end position="137"/>
    </location>
</feature>
<comment type="similarity">
    <text evidence="7">Belongs to the GOT1 family.</text>
</comment>
<comment type="subcellular location">
    <subcellularLocation>
        <location evidence="1">Golgi apparatus membrane</location>
        <topology evidence="1">Multi-pass membrane protein</topology>
    </subcellularLocation>
</comment>
<protein>
    <recommendedName>
        <fullName evidence="12">Vesicle transport protein GOT1B</fullName>
    </recommendedName>
</protein>
<evidence type="ECO:0000256" key="2">
    <source>
        <dbReference type="ARBA" id="ARBA00022692"/>
    </source>
</evidence>
<organism evidence="10 11">
    <name type="scientific">Eschrichtius robustus</name>
    <name type="common">California gray whale</name>
    <name type="synonym">Eschrichtius gibbosus</name>
    <dbReference type="NCBI Taxonomy" id="9764"/>
    <lineage>
        <taxon>Eukaryota</taxon>
        <taxon>Metazoa</taxon>
        <taxon>Chordata</taxon>
        <taxon>Craniata</taxon>
        <taxon>Vertebrata</taxon>
        <taxon>Euteleostomi</taxon>
        <taxon>Mammalia</taxon>
        <taxon>Eutheria</taxon>
        <taxon>Laurasiatheria</taxon>
        <taxon>Artiodactyla</taxon>
        <taxon>Whippomorpha</taxon>
        <taxon>Cetacea</taxon>
        <taxon>Mysticeti</taxon>
        <taxon>Eschrichtiidae</taxon>
        <taxon>Eschrichtius</taxon>
    </lineage>
</organism>
<dbReference type="Pfam" id="PF15171">
    <property type="entry name" value="Spexin"/>
    <property type="match status" value="2"/>
</dbReference>
<evidence type="ECO:0000313" key="10">
    <source>
        <dbReference type="EMBL" id="KAJ8786009.1"/>
    </source>
</evidence>
<keyword evidence="4" id="KW-0333">Golgi apparatus</keyword>
<evidence type="ECO:0008006" key="12">
    <source>
        <dbReference type="Google" id="ProtNLM"/>
    </source>
</evidence>
<evidence type="ECO:0000256" key="5">
    <source>
        <dbReference type="ARBA" id="ARBA00023136"/>
    </source>
</evidence>
<evidence type="ECO:0000256" key="9">
    <source>
        <dbReference type="SAM" id="Phobius"/>
    </source>
</evidence>
<accession>A0AB34H2T6</accession>
<dbReference type="GO" id="GO:0005184">
    <property type="term" value="F:neuropeptide hormone activity"/>
    <property type="evidence" value="ECO:0007669"/>
    <property type="project" value="InterPro"/>
</dbReference>
<dbReference type="Pfam" id="PF04178">
    <property type="entry name" value="Got1"/>
    <property type="match status" value="1"/>
</dbReference>
<dbReference type="GO" id="GO:0005783">
    <property type="term" value="C:endoplasmic reticulum"/>
    <property type="evidence" value="ECO:0007669"/>
    <property type="project" value="TreeGrafter"/>
</dbReference>
<proteinExistence type="inferred from homology"/>
<evidence type="ECO:0000256" key="7">
    <source>
        <dbReference type="ARBA" id="ARBA00025799"/>
    </source>
</evidence>